<dbReference type="PANTHER" id="PTHR39229:SF1">
    <property type="entry name" value="RAD51-ASSOCIATED PROTEIN 2"/>
    <property type="match status" value="1"/>
</dbReference>
<evidence type="ECO:0000313" key="4">
    <source>
        <dbReference type="Proteomes" id="UP000029965"/>
    </source>
</evidence>
<sequence length="1161" mass="134344">ASFPQPTPRMAELRKPTSSLTPPEDSDSQPPSSKRLCLEEPGGVSRAGWRLPLVPRLSEVEKIWELSPRPFKGLLVSTNAIFDNSTDSCVEKSVSGKQICNLGCPNLKFQMSSCLQSPPSQSPDSDLRASGRSEAGLRDTEAFGVHHSDSSKAGFSQLLPSTSIHDIHGIRNENRKQQFVQGRDNVHKENPFLDVNFYKETKSPFHEIKNRCKADSVMPSNKRQNNISSSVLKISKSQNQPSLEIAKPSYFRDSSTISVPQFPTDLNSKMSSVYLKEIAKKKNDKKEAYVRDFTNIYWSQNRPDVKKQKLQNDKKVVEAENIFSECYENDYASLSSQNTCKRKDLISSNYCNYSSIKCDVRDSRKNFAILENANWEEAGCLDSYIPTRLEKSQNWDCNVRHILRRNRGNCWIINNYKTKCENMKKTEEKWNWLLLSEIELLSKEDCRCTKVMNVHEEQSKLLIREILGSQIALIMTVWLNGKGENDNTVQLRYNATQKVFHVNNPFESFIVEIFYFHKSISGNQKDNSILTCYNILKCKKEIGKIGIQNLITRNMNTNIKNGLLSIYLQDSVSEPLDIILKTNIAFLLNNFDSLTRIENDFELEEECIFKWMLYLKYPKNIIMENYTAYLARILTSSRLLEDNMKPMLKKRKLFRIEQVFEKSKKKSINSFSMTTQNIGLSIFESYEKIPLLMDFDDMEEISLIREITCRNMSCPQQLMNVENWAHYSSSTIKTSVKSCPQFIQNNHGYINENFYEVNTHGQDLNMERKQGHNISSFNCEHIFEGFCNVRQQAIPRSHNTIHNEETHTISITQVLNFWNLLSEIEEKKYDLILKEEVKVTAESLINSFQIHKDTKIEKEEKDSFFPMDDMFSVQSVSKLISREVNVEENKYLNQNYVTDRNEYESILPEREIANSKDFRRKNDSVVYVNHQFETGLSEGDDECFQDLAAKYLSTEALTIVKDFEMKRKFDLVLEELRMFHEISKENEILSTVKTNNGQENYFGENDAEEEVKMETEKDLKMVVVNKINASSSFCDTTAGPNTGKSHQSLFKWKTVPNNGEQEVPNESCYPSTSEEELLYSTSEEDCETPLPKRPAFLPDEYKEEFNYLLRGGSHFPHGISRVRPLKTCSRPIRIGLSRKARIKQLHPYLKQMCYGNVKEKF</sequence>
<dbReference type="Ensembl" id="ENSCSAT00000005956.1">
    <property type="protein sequence ID" value="ENSCSAP00000004168.1"/>
    <property type="gene ID" value="ENSCSAG00000007907.1"/>
</dbReference>
<feature type="compositionally biased region" description="Low complexity" evidence="1">
    <location>
        <begin position="114"/>
        <end position="124"/>
    </location>
</feature>
<dbReference type="GeneTree" id="ENSGT00470000042500"/>
<reference evidence="3 4" key="1">
    <citation type="submission" date="2014-03" db="EMBL/GenBank/DDBJ databases">
        <authorList>
            <person name="Warren W."/>
            <person name="Wilson R.K."/>
        </authorList>
    </citation>
    <scope>NUCLEOTIDE SEQUENCE</scope>
</reference>
<organism evidence="3 4">
    <name type="scientific">Chlorocebus sabaeus</name>
    <name type="common">Green monkey</name>
    <name type="synonym">Simia sabaea</name>
    <dbReference type="NCBI Taxonomy" id="60711"/>
    <lineage>
        <taxon>Eukaryota</taxon>
        <taxon>Metazoa</taxon>
        <taxon>Chordata</taxon>
        <taxon>Craniata</taxon>
        <taxon>Vertebrata</taxon>
        <taxon>Euteleostomi</taxon>
        <taxon>Mammalia</taxon>
        <taxon>Eutheria</taxon>
        <taxon>Euarchontoglires</taxon>
        <taxon>Primates</taxon>
        <taxon>Haplorrhini</taxon>
        <taxon>Catarrhini</taxon>
        <taxon>Cercopithecidae</taxon>
        <taxon>Cercopithecinae</taxon>
        <taxon>Chlorocebus</taxon>
    </lineage>
</organism>
<dbReference type="EMBL" id="AQIB01032250">
    <property type="status" value="NOT_ANNOTATED_CDS"/>
    <property type="molecule type" value="Genomic_DNA"/>
</dbReference>
<dbReference type="AlphaFoldDB" id="A0A0D9R6C9"/>
<dbReference type="OMA" id="GGSHFPH"/>
<name>A0A0D9R6C9_CHLSB</name>
<keyword evidence="4" id="KW-1185">Reference proteome</keyword>
<dbReference type="InterPro" id="IPR031419">
    <property type="entry name" value="RAD51_interact"/>
</dbReference>
<dbReference type="Proteomes" id="UP000029965">
    <property type="component" value="Chromosome 14"/>
</dbReference>
<dbReference type="InterPro" id="IPR053355">
    <property type="entry name" value="RAD51-associated"/>
</dbReference>
<feature type="region of interest" description="Disordered" evidence="1">
    <location>
        <begin position="114"/>
        <end position="134"/>
    </location>
</feature>
<proteinExistence type="predicted"/>
<evidence type="ECO:0000256" key="1">
    <source>
        <dbReference type="SAM" id="MobiDB-lite"/>
    </source>
</evidence>
<accession>A0A0D9R6C9</accession>
<feature type="region of interest" description="Disordered" evidence="1">
    <location>
        <begin position="1"/>
        <end position="39"/>
    </location>
</feature>
<protein>
    <submittedName>
        <fullName evidence="3">RAD51 associated protein 2</fullName>
    </submittedName>
</protein>
<dbReference type="eggNOG" id="ENOG502RZS1">
    <property type="taxonomic scope" value="Eukaryota"/>
</dbReference>
<feature type="compositionally biased region" description="Basic and acidic residues" evidence="1">
    <location>
        <begin position="125"/>
        <end position="134"/>
    </location>
</feature>
<dbReference type="Bgee" id="ENSCSAG00000007907">
    <property type="expression patterns" value="Expressed in liver and 2 other cell types or tissues"/>
</dbReference>
<feature type="domain" description="RAD51 interacting motif" evidence="2">
    <location>
        <begin position="1111"/>
        <end position="1149"/>
    </location>
</feature>
<reference evidence="3" key="3">
    <citation type="submission" date="2025-09" db="UniProtKB">
        <authorList>
            <consortium name="Ensembl"/>
        </authorList>
    </citation>
    <scope>IDENTIFICATION</scope>
</reference>
<dbReference type="Pfam" id="PF15696">
    <property type="entry name" value="RAD51_interact"/>
    <property type="match status" value="1"/>
</dbReference>
<reference evidence="3" key="2">
    <citation type="submission" date="2025-08" db="UniProtKB">
        <authorList>
            <consortium name="Ensembl"/>
        </authorList>
    </citation>
    <scope>IDENTIFICATION</scope>
</reference>
<dbReference type="PANTHER" id="PTHR39229">
    <property type="entry name" value="MCG1037962"/>
    <property type="match status" value="1"/>
</dbReference>
<gene>
    <name evidence="3" type="primary">RAD51AP2</name>
</gene>
<evidence type="ECO:0000313" key="3">
    <source>
        <dbReference type="Ensembl" id="ENSCSAP00000004168.1"/>
    </source>
</evidence>
<dbReference type="STRING" id="60711.ENSCSAP00000004168"/>
<dbReference type="GO" id="GO:0032991">
    <property type="term" value="C:protein-containing complex"/>
    <property type="evidence" value="ECO:0007669"/>
    <property type="project" value="Ensembl"/>
</dbReference>
<evidence type="ECO:0000259" key="2">
    <source>
        <dbReference type="Pfam" id="PF15696"/>
    </source>
</evidence>